<evidence type="ECO:0000313" key="1">
    <source>
        <dbReference type="EMBL" id="JAD72921.1"/>
    </source>
</evidence>
<sequence>MSLLHESVQKGTTILNITLLQMRPNSLGCFKLPKTHNHGLLNTIDHGSHYFPIISLPCFDVSSITIIRFKHRCIIF</sequence>
<proteinExistence type="predicted"/>
<organism evidence="1">
    <name type="scientific">Arundo donax</name>
    <name type="common">Giant reed</name>
    <name type="synonym">Donax arundinaceus</name>
    <dbReference type="NCBI Taxonomy" id="35708"/>
    <lineage>
        <taxon>Eukaryota</taxon>
        <taxon>Viridiplantae</taxon>
        <taxon>Streptophyta</taxon>
        <taxon>Embryophyta</taxon>
        <taxon>Tracheophyta</taxon>
        <taxon>Spermatophyta</taxon>
        <taxon>Magnoliopsida</taxon>
        <taxon>Liliopsida</taxon>
        <taxon>Poales</taxon>
        <taxon>Poaceae</taxon>
        <taxon>PACMAD clade</taxon>
        <taxon>Arundinoideae</taxon>
        <taxon>Arundineae</taxon>
        <taxon>Arundo</taxon>
    </lineage>
</organism>
<reference evidence="1" key="1">
    <citation type="submission" date="2014-09" db="EMBL/GenBank/DDBJ databases">
        <authorList>
            <person name="Magalhaes I.L.F."/>
            <person name="Oliveira U."/>
            <person name="Santos F.R."/>
            <person name="Vidigal T.H.D.A."/>
            <person name="Brescovit A.D."/>
            <person name="Santos A.J."/>
        </authorList>
    </citation>
    <scope>NUCLEOTIDE SEQUENCE</scope>
    <source>
        <tissue evidence="1">Shoot tissue taken approximately 20 cm above the soil surface</tissue>
    </source>
</reference>
<dbReference type="AlphaFoldDB" id="A0A0A9CBF7"/>
<reference evidence="1" key="2">
    <citation type="journal article" date="2015" name="Data Brief">
        <title>Shoot transcriptome of the giant reed, Arundo donax.</title>
        <authorList>
            <person name="Barrero R.A."/>
            <person name="Guerrero F.D."/>
            <person name="Moolhuijzen P."/>
            <person name="Goolsby J.A."/>
            <person name="Tidwell J."/>
            <person name="Bellgard S.E."/>
            <person name="Bellgard M.I."/>
        </authorList>
    </citation>
    <scope>NUCLEOTIDE SEQUENCE</scope>
    <source>
        <tissue evidence="1">Shoot tissue taken approximately 20 cm above the soil surface</tissue>
    </source>
</reference>
<accession>A0A0A9CBF7</accession>
<name>A0A0A9CBF7_ARUDO</name>
<dbReference type="EMBL" id="GBRH01224974">
    <property type="protein sequence ID" value="JAD72921.1"/>
    <property type="molecule type" value="Transcribed_RNA"/>
</dbReference>
<protein>
    <submittedName>
        <fullName evidence="1">Uncharacterized protein</fullName>
    </submittedName>
</protein>